<dbReference type="EMBL" id="JAERRB010000001">
    <property type="protein sequence ID" value="MBL0740498.1"/>
    <property type="molecule type" value="Genomic_DNA"/>
</dbReference>
<proteinExistence type="predicted"/>
<feature type="transmembrane region" description="Helical" evidence="1">
    <location>
        <begin position="12"/>
        <end position="35"/>
    </location>
</feature>
<evidence type="ECO:0000313" key="2">
    <source>
        <dbReference type="EMBL" id="MBL0740498.1"/>
    </source>
</evidence>
<evidence type="ECO:0000313" key="3">
    <source>
        <dbReference type="Proteomes" id="UP000613030"/>
    </source>
</evidence>
<name>A0ABS1KME3_9BACT</name>
<keyword evidence="1" id="KW-1133">Transmembrane helix</keyword>
<protein>
    <recommendedName>
        <fullName evidence="4">CcoQ/FixQ family Cbb3-type cytochrome c oxidase assembly chaperone</fullName>
    </recommendedName>
</protein>
<comment type="caution">
    <text evidence="2">The sequence shown here is derived from an EMBL/GenBank/DDBJ whole genome shotgun (WGS) entry which is preliminary data.</text>
</comment>
<keyword evidence="1" id="KW-0812">Transmembrane</keyword>
<keyword evidence="3" id="KW-1185">Reference proteome</keyword>
<sequence length="65" mass="7639">MYKNVLQSIDNIALWPVISFVIFFVFFLCLLAWVFTVDKKMIRKMSELPLEASDRIDENAENLIV</sequence>
<evidence type="ECO:0000256" key="1">
    <source>
        <dbReference type="SAM" id="Phobius"/>
    </source>
</evidence>
<accession>A0ABS1KME3</accession>
<keyword evidence="1" id="KW-0472">Membrane</keyword>
<organism evidence="2 3">
    <name type="scientific">Chryseolinea lacunae</name>
    <dbReference type="NCBI Taxonomy" id="2801331"/>
    <lineage>
        <taxon>Bacteria</taxon>
        <taxon>Pseudomonadati</taxon>
        <taxon>Bacteroidota</taxon>
        <taxon>Cytophagia</taxon>
        <taxon>Cytophagales</taxon>
        <taxon>Fulvivirgaceae</taxon>
        <taxon>Chryseolinea</taxon>
    </lineage>
</organism>
<reference evidence="2 3" key="1">
    <citation type="submission" date="2021-01" db="EMBL/GenBank/DDBJ databases">
        <title>Chryseolinea sp. Jin1 Genome sequencing and assembly.</title>
        <authorList>
            <person name="Kim I."/>
        </authorList>
    </citation>
    <scope>NUCLEOTIDE SEQUENCE [LARGE SCALE GENOMIC DNA]</scope>
    <source>
        <strain evidence="2 3">Jin1</strain>
    </source>
</reference>
<evidence type="ECO:0008006" key="4">
    <source>
        <dbReference type="Google" id="ProtNLM"/>
    </source>
</evidence>
<gene>
    <name evidence="2" type="ORF">JI741_04675</name>
</gene>
<dbReference type="Proteomes" id="UP000613030">
    <property type="component" value="Unassembled WGS sequence"/>
</dbReference>
<dbReference type="RefSeq" id="WP_202007828.1">
    <property type="nucleotide sequence ID" value="NZ_JAERRB010000001.1"/>
</dbReference>